<dbReference type="PROSITE" id="PS50088">
    <property type="entry name" value="ANK_REPEAT"/>
    <property type="match status" value="4"/>
</dbReference>
<dbReference type="SMART" id="SM00248">
    <property type="entry name" value="ANK"/>
    <property type="match status" value="8"/>
</dbReference>
<comment type="caution">
    <text evidence="5">The sequence shown here is derived from an EMBL/GenBank/DDBJ whole genome shotgun (WGS) entry which is preliminary data.</text>
</comment>
<evidence type="ECO:0000256" key="1">
    <source>
        <dbReference type="ARBA" id="ARBA00022737"/>
    </source>
</evidence>
<evidence type="ECO:0000313" key="6">
    <source>
        <dbReference type="Proteomes" id="UP000236319"/>
    </source>
</evidence>
<protein>
    <submittedName>
        <fullName evidence="5">Ankyrin repeat-containing protein, putative</fullName>
    </submittedName>
</protein>
<dbReference type="PROSITE" id="PS50297">
    <property type="entry name" value="ANK_REP_REGION"/>
    <property type="match status" value="3"/>
</dbReference>
<proteinExistence type="predicted"/>
<dbReference type="InterPro" id="IPR032675">
    <property type="entry name" value="LRR_dom_sf"/>
</dbReference>
<dbReference type="PANTHER" id="PTHR24123:SF33">
    <property type="entry name" value="PROTEIN HOS4"/>
    <property type="match status" value="1"/>
</dbReference>
<feature type="compositionally biased region" description="Basic and acidic residues" evidence="4">
    <location>
        <begin position="37"/>
        <end position="47"/>
    </location>
</feature>
<dbReference type="Gene3D" id="1.25.40.20">
    <property type="entry name" value="Ankyrin repeat-containing domain"/>
    <property type="match status" value="2"/>
</dbReference>
<gene>
    <name evidence="5" type="ORF">BOVATA_003680</name>
</gene>
<feature type="repeat" description="ANK" evidence="3">
    <location>
        <begin position="639"/>
        <end position="667"/>
    </location>
</feature>
<dbReference type="OrthoDB" id="20872at2759"/>
<dbReference type="Pfam" id="PF12796">
    <property type="entry name" value="Ank_2"/>
    <property type="match status" value="2"/>
</dbReference>
<dbReference type="Gene3D" id="3.80.10.10">
    <property type="entry name" value="Ribonuclease Inhibitor"/>
    <property type="match status" value="1"/>
</dbReference>
<evidence type="ECO:0000256" key="2">
    <source>
        <dbReference type="ARBA" id="ARBA00023043"/>
    </source>
</evidence>
<dbReference type="AlphaFoldDB" id="A0A2H6K7B1"/>
<keyword evidence="2 3" id="KW-0040">ANK repeat</keyword>
<feature type="repeat" description="ANK" evidence="3">
    <location>
        <begin position="603"/>
        <end position="635"/>
    </location>
</feature>
<dbReference type="PANTHER" id="PTHR24123">
    <property type="entry name" value="ANKYRIN REPEAT-CONTAINING"/>
    <property type="match status" value="1"/>
</dbReference>
<dbReference type="VEuPathDB" id="PiroplasmaDB:BOVATA_003680"/>
<dbReference type="SUPFAM" id="SSF48403">
    <property type="entry name" value="Ankyrin repeat"/>
    <property type="match status" value="1"/>
</dbReference>
<dbReference type="Proteomes" id="UP000236319">
    <property type="component" value="Unassembled WGS sequence"/>
</dbReference>
<sequence>MANEPPGTEPESDSQEAGDRPTEEMTIDPSVSQDAESQSRDDNELTVDRQTNSDDNEMKIVECHGALVPLTTTMETNNLDCESYYLSKSNSSELTSEMEGDNERDLDNLLELHADYLPLSSDPSTPVGSTQDGTHEWYDVISRTKRHMLNQFGHEENPRLRMDNSAGSEPRHIQENRIAKFVGAHRAPRNALWKWMLPKLERFLDVHDVLMLRQTCTDLYRHKYTLRPHYELCFRGFVGYDMDVVIGSVIPLLAKVYRLTDSDKVGLDFSQCFNLKDISIVHMLSTQAMLNGGLETQMICRNMRSLTLDYCHQITDKGLEILLATKLPNLEKLSMVCCRNEGITGTPFTTMLSEDRWPKLAKFNCSFSNVTLESIEAIADFIYQRTAAERTQQASDTVSRRLHADCTGYGCNERLWHEMGRMITRVGDSHANDETAHTSQSHPAPPLCQLEITGSWGSRMFLDKHGFGAELHAFASALKVKSMKICSKLTKRVHRGLQDIGDRAPDDAALQLVMCRGSELLVNCPIAEHDEHNTMDTWTLPISITIQNDDMELCNLLIRRGARVNVWDYCGKSPLYKACEMGTTAFVKLFVRLGQAPMSLDENGFSPMAICVKTGNAAYVELLLKAGLQLNLKCPHIRDFKSPLYIACEAMADDCIRLLLEGGADPNWLYHGRLSVTLLAYQKDRNWLPIFLMYGAGRPLNKRWILTDVMSCAIKNGDVQSAAILAKEYPDLLERKHNVWSTPLVQAARLGEPEILQTLLDARISRGKPDSRETTPMHAAAEEGQLECLRLLICSGDNIDVQDVAGRTPLYLAVLENQAGAAEVLLTSGCDPNIAEVSNDETPLMAALGTRNEDIALLIISKGKGLKLDAADKLGRSASLYALYFEQIAVGEVILRQCAQQGIVASAAEIRLFNAVICDRIKTRSANYKHLTRYAKHYRDVNADVIRDNGIDFLFAQRWPLMKSLLGKIRGLGANP</sequence>
<dbReference type="GeneID" id="39872645"/>
<accession>A0A2H6K7B1</accession>
<name>A0A2H6K7B1_9APIC</name>
<dbReference type="InterPro" id="IPR036770">
    <property type="entry name" value="Ankyrin_rpt-contain_sf"/>
</dbReference>
<dbReference type="Pfam" id="PF00023">
    <property type="entry name" value="Ank"/>
    <property type="match status" value="1"/>
</dbReference>
<dbReference type="InterPro" id="IPR002110">
    <property type="entry name" value="Ankyrin_rpt"/>
</dbReference>
<keyword evidence="1" id="KW-0677">Repeat</keyword>
<evidence type="ECO:0000313" key="5">
    <source>
        <dbReference type="EMBL" id="GBE58875.1"/>
    </source>
</evidence>
<organism evidence="5 6">
    <name type="scientific">Babesia ovata</name>
    <dbReference type="NCBI Taxonomy" id="189622"/>
    <lineage>
        <taxon>Eukaryota</taxon>
        <taxon>Sar</taxon>
        <taxon>Alveolata</taxon>
        <taxon>Apicomplexa</taxon>
        <taxon>Aconoidasida</taxon>
        <taxon>Piroplasmida</taxon>
        <taxon>Babesiidae</taxon>
        <taxon>Babesia</taxon>
    </lineage>
</organism>
<evidence type="ECO:0000256" key="3">
    <source>
        <dbReference type="PROSITE-ProRule" id="PRU00023"/>
    </source>
</evidence>
<evidence type="ECO:0000256" key="4">
    <source>
        <dbReference type="SAM" id="MobiDB-lite"/>
    </source>
</evidence>
<dbReference type="RefSeq" id="XP_028865118.1">
    <property type="nucleotide sequence ID" value="XM_029009285.1"/>
</dbReference>
<keyword evidence="6" id="KW-1185">Reference proteome</keyword>
<dbReference type="SUPFAM" id="SSF52047">
    <property type="entry name" value="RNI-like"/>
    <property type="match status" value="1"/>
</dbReference>
<feature type="repeat" description="ANK" evidence="3">
    <location>
        <begin position="772"/>
        <end position="804"/>
    </location>
</feature>
<reference evidence="5 6" key="1">
    <citation type="journal article" date="2017" name="BMC Genomics">
        <title>Whole-genome assembly of Babesia ovata and comparative genomics between closely related pathogens.</title>
        <authorList>
            <person name="Yamagishi J."/>
            <person name="Asada M."/>
            <person name="Hakimi H."/>
            <person name="Tanaka T.Q."/>
            <person name="Sugimoto C."/>
            <person name="Kawazu S."/>
        </authorList>
    </citation>
    <scope>NUCLEOTIDE SEQUENCE [LARGE SCALE GENOMIC DNA]</scope>
    <source>
        <strain evidence="5 6">Miyake</strain>
    </source>
</reference>
<feature type="region of interest" description="Disordered" evidence="4">
    <location>
        <begin position="1"/>
        <end position="57"/>
    </location>
</feature>
<dbReference type="EMBL" id="BDSA01000001">
    <property type="protein sequence ID" value="GBE58875.1"/>
    <property type="molecule type" value="Genomic_DNA"/>
</dbReference>
<feature type="repeat" description="ANK" evidence="3">
    <location>
        <begin position="805"/>
        <end position="837"/>
    </location>
</feature>
<dbReference type="InterPro" id="IPR051165">
    <property type="entry name" value="Multifunctional_ANK_Repeat"/>
</dbReference>